<protein>
    <submittedName>
        <fullName evidence="1">Uncharacterized protein</fullName>
    </submittedName>
</protein>
<accession>A0ABN0ZKU0</accession>
<dbReference type="Proteomes" id="UP001500909">
    <property type="component" value="Unassembled WGS sequence"/>
</dbReference>
<proteinExistence type="predicted"/>
<dbReference type="RefSeq" id="WP_346093820.1">
    <property type="nucleotide sequence ID" value="NZ_BAAABY010000009.1"/>
</dbReference>
<sequence length="70" mass="7637">MEDGLQWIGQHAYDKPASDGMRGGISMTAIRGVTVQNLLLGLGAEEEEISRAVPYRDVRPTREAPLLGKN</sequence>
<dbReference type="EMBL" id="BAAABY010000009">
    <property type="protein sequence ID" value="GAA0451113.1"/>
    <property type="molecule type" value="Genomic_DNA"/>
</dbReference>
<name>A0ABN0ZKU0_9ACTN</name>
<organism evidence="1 2">
    <name type="scientific">Streptomyces olivaceiscleroticus</name>
    <dbReference type="NCBI Taxonomy" id="68245"/>
    <lineage>
        <taxon>Bacteria</taxon>
        <taxon>Bacillati</taxon>
        <taxon>Actinomycetota</taxon>
        <taxon>Actinomycetes</taxon>
        <taxon>Kitasatosporales</taxon>
        <taxon>Streptomycetaceae</taxon>
        <taxon>Streptomyces</taxon>
    </lineage>
</organism>
<keyword evidence="2" id="KW-1185">Reference proteome</keyword>
<gene>
    <name evidence="1" type="ORF">GCM10010361_13990</name>
</gene>
<evidence type="ECO:0000313" key="2">
    <source>
        <dbReference type="Proteomes" id="UP001500909"/>
    </source>
</evidence>
<evidence type="ECO:0000313" key="1">
    <source>
        <dbReference type="EMBL" id="GAA0451113.1"/>
    </source>
</evidence>
<comment type="caution">
    <text evidence="1">The sequence shown here is derived from an EMBL/GenBank/DDBJ whole genome shotgun (WGS) entry which is preliminary data.</text>
</comment>
<reference evidence="1 2" key="1">
    <citation type="journal article" date="2019" name="Int. J. Syst. Evol. Microbiol.">
        <title>The Global Catalogue of Microorganisms (GCM) 10K type strain sequencing project: providing services to taxonomists for standard genome sequencing and annotation.</title>
        <authorList>
            <consortium name="The Broad Institute Genomics Platform"/>
            <consortium name="The Broad Institute Genome Sequencing Center for Infectious Disease"/>
            <person name="Wu L."/>
            <person name="Ma J."/>
        </authorList>
    </citation>
    <scope>NUCLEOTIDE SEQUENCE [LARGE SCALE GENOMIC DNA]</scope>
    <source>
        <strain evidence="1 2">JCM 4805</strain>
    </source>
</reference>